<organism evidence="3 4">
    <name type="scientific">Candidatus Pullilachnospira gallistercoris</name>
    <dbReference type="NCBI Taxonomy" id="2840911"/>
    <lineage>
        <taxon>Bacteria</taxon>
        <taxon>Bacillati</taxon>
        <taxon>Bacillota</taxon>
        <taxon>Clostridia</taxon>
        <taxon>Lachnospirales</taxon>
        <taxon>Lachnospiraceae</taxon>
        <taxon>Lachnospiraceae incertae sedis</taxon>
        <taxon>Candidatus Pullilachnospira</taxon>
    </lineage>
</organism>
<dbReference type="SUPFAM" id="SSF110997">
    <property type="entry name" value="Sporulation related repeat"/>
    <property type="match status" value="1"/>
</dbReference>
<dbReference type="PANTHER" id="PTHR30404">
    <property type="entry name" value="N-ACETYLMURAMOYL-L-ALANINE AMIDASE"/>
    <property type="match status" value="1"/>
</dbReference>
<evidence type="ECO:0000259" key="2">
    <source>
        <dbReference type="PROSITE" id="PS51724"/>
    </source>
</evidence>
<dbReference type="PROSITE" id="PS51724">
    <property type="entry name" value="SPOR"/>
    <property type="match status" value="1"/>
</dbReference>
<evidence type="ECO:0000256" key="1">
    <source>
        <dbReference type="SAM" id="MobiDB-lite"/>
    </source>
</evidence>
<dbReference type="GO" id="GO:0042834">
    <property type="term" value="F:peptidoglycan binding"/>
    <property type="evidence" value="ECO:0007669"/>
    <property type="project" value="InterPro"/>
</dbReference>
<dbReference type="EMBL" id="DVHM01000007">
    <property type="protein sequence ID" value="HIR69736.1"/>
    <property type="molecule type" value="Genomic_DNA"/>
</dbReference>
<evidence type="ECO:0000313" key="4">
    <source>
        <dbReference type="Proteomes" id="UP000823912"/>
    </source>
</evidence>
<feature type="region of interest" description="Disordered" evidence="1">
    <location>
        <begin position="201"/>
        <end position="257"/>
    </location>
</feature>
<feature type="region of interest" description="Disordered" evidence="1">
    <location>
        <begin position="269"/>
        <end position="319"/>
    </location>
</feature>
<sequence length="399" mass="43473">MAERIIIDPGHGGFDAGASYENRKEKDDNLRLALAVGQRLENAGYDVVYTRTADQYDSPFDKAQIANNAQGDLFVSFHRNSSERPNQYNGVQTLVYGGSPLADRVAENVNENLAQIGFRNIGTDQRRELVVLRRTAMPAVLLEVGFINSDQDNALFDQNFSEIADAIVTGIERALPSSGASPSGYRNTFPSYDRDLYEQNTAPADTVPSGTGTLEATPLENVPPEPSAMESTSEESTSEESTSEDAGNDHTTSAAPVMADASEAADTLTMGDTSSMSDPGYPAVETVFPGRPGSPSAPQQRPPVAPDRPSAPQQRPPVVPDQGPYYYYIQVGLFRQPQNAVYLMGRLRQQGYPVIWHRVSGLIAIWIGPYTTLDEAVRAQRELHGAGYDTLIVTNRLIR</sequence>
<reference evidence="3" key="2">
    <citation type="journal article" date="2021" name="PeerJ">
        <title>Extensive microbial diversity within the chicken gut microbiome revealed by metagenomics and culture.</title>
        <authorList>
            <person name="Gilroy R."/>
            <person name="Ravi A."/>
            <person name="Getino M."/>
            <person name="Pursley I."/>
            <person name="Horton D.L."/>
            <person name="Alikhan N.F."/>
            <person name="Baker D."/>
            <person name="Gharbi K."/>
            <person name="Hall N."/>
            <person name="Watson M."/>
            <person name="Adriaenssens E.M."/>
            <person name="Foster-Nyarko E."/>
            <person name="Jarju S."/>
            <person name="Secka A."/>
            <person name="Antonio M."/>
            <person name="Oren A."/>
            <person name="Chaudhuri R.R."/>
            <person name="La Ragione R."/>
            <person name="Hildebrand F."/>
            <person name="Pallen M.J."/>
        </authorList>
    </citation>
    <scope>NUCLEOTIDE SEQUENCE</scope>
    <source>
        <strain evidence="3">ChiSjej5B23-6657</strain>
    </source>
</reference>
<accession>A0A9D1J9L9</accession>
<dbReference type="AlphaFoldDB" id="A0A9D1J9L9"/>
<reference evidence="3" key="1">
    <citation type="submission" date="2020-10" db="EMBL/GenBank/DDBJ databases">
        <authorList>
            <person name="Gilroy R."/>
        </authorList>
    </citation>
    <scope>NUCLEOTIDE SEQUENCE</scope>
    <source>
        <strain evidence="3">ChiSjej5B23-6657</strain>
    </source>
</reference>
<dbReference type="SMART" id="SM00646">
    <property type="entry name" value="Ami_3"/>
    <property type="match status" value="1"/>
</dbReference>
<feature type="compositionally biased region" description="Polar residues" evidence="1">
    <location>
        <begin position="201"/>
        <end position="214"/>
    </location>
</feature>
<dbReference type="Pfam" id="PF05036">
    <property type="entry name" value="SPOR"/>
    <property type="match status" value="1"/>
</dbReference>
<dbReference type="PANTHER" id="PTHR30404:SF8">
    <property type="entry name" value="AUTOLYSIN PH-RELATED"/>
    <property type="match status" value="1"/>
</dbReference>
<proteinExistence type="predicted"/>
<dbReference type="Pfam" id="PF01520">
    <property type="entry name" value="Amidase_3"/>
    <property type="match status" value="1"/>
</dbReference>
<protein>
    <submittedName>
        <fullName evidence="3">N-acetylmuramoyl-L-alanine amidase</fullName>
    </submittedName>
</protein>
<dbReference type="Gene3D" id="3.30.70.1070">
    <property type="entry name" value="Sporulation related repeat"/>
    <property type="match status" value="1"/>
</dbReference>
<dbReference type="GO" id="GO:0008745">
    <property type="term" value="F:N-acetylmuramoyl-L-alanine amidase activity"/>
    <property type="evidence" value="ECO:0007669"/>
    <property type="project" value="InterPro"/>
</dbReference>
<dbReference type="Proteomes" id="UP000823912">
    <property type="component" value="Unassembled WGS sequence"/>
</dbReference>
<dbReference type="InterPro" id="IPR002508">
    <property type="entry name" value="MurNAc-LAA_cat"/>
</dbReference>
<evidence type="ECO:0000313" key="3">
    <source>
        <dbReference type="EMBL" id="HIR69736.1"/>
    </source>
</evidence>
<comment type="caution">
    <text evidence="3">The sequence shown here is derived from an EMBL/GenBank/DDBJ whole genome shotgun (WGS) entry which is preliminary data.</text>
</comment>
<dbReference type="GO" id="GO:0030288">
    <property type="term" value="C:outer membrane-bounded periplasmic space"/>
    <property type="evidence" value="ECO:0007669"/>
    <property type="project" value="TreeGrafter"/>
</dbReference>
<gene>
    <name evidence="3" type="ORF">IAA55_00460</name>
</gene>
<feature type="domain" description="SPOR" evidence="2">
    <location>
        <begin position="321"/>
        <end position="395"/>
    </location>
</feature>
<dbReference type="CDD" id="cd02696">
    <property type="entry name" value="MurNAc-LAA"/>
    <property type="match status" value="1"/>
</dbReference>
<dbReference type="InterPro" id="IPR007730">
    <property type="entry name" value="SPOR-like_dom"/>
</dbReference>
<dbReference type="GO" id="GO:0009253">
    <property type="term" value="P:peptidoglycan catabolic process"/>
    <property type="evidence" value="ECO:0007669"/>
    <property type="project" value="InterPro"/>
</dbReference>
<dbReference type="InterPro" id="IPR036680">
    <property type="entry name" value="SPOR-like_sf"/>
</dbReference>
<dbReference type="Gene3D" id="3.40.630.40">
    <property type="entry name" value="Zn-dependent exopeptidases"/>
    <property type="match status" value="1"/>
</dbReference>
<name>A0A9D1J9L9_9FIRM</name>
<dbReference type="InterPro" id="IPR050695">
    <property type="entry name" value="N-acetylmuramoyl_amidase_3"/>
</dbReference>
<feature type="compositionally biased region" description="Acidic residues" evidence="1">
    <location>
        <begin position="232"/>
        <end position="243"/>
    </location>
</feature>
<dbReference type="SUPFAM" id="SSF53187">
    <property type="entry name" value="Zn-dependent exopeptidases"/>
    <property type="match status" value="1"/>
</dbReference>